<protein>
    <submittedName>
        <fullName evidence="4">MogA/MoaB family molybdenum cofactor biosynthesis protein</fullName>
    </submittedName>
</protein>
<dbReference type="PANTHER" id="PTHR43764">
    <property type="entry name" value="MOLYBDENUM COFACTOR BIOSYNTHESIS"/>
    <property type="match status" value="1"/>
</dbReference>
<evidence type="ECO:0000259" key="3">
    <source>
        <dbReference type="SMART" id="SM00852"/>
    </source>
</evidence>
<dbReference type="InterPro" id="IPR036425">
    <property type="entry name" value="MoaB/Mog-like_dom_sf"/>
</dbReference>
<dbReference type="GO" id="GO:0006777">
    <property type="term" value="P:Mo-molybdopterin cofactor biosynthetic process"/>
    <property type="evidence" value="ECO:0007669"/>
    <property type="project" value="UniProtKB-KW"/>
</dbReference>
<name>A0A4P6KDI7_9MICO</name>
<dbReference type="InterPro" id="IPR001453">
    <property type="entry name" value="MoaB/Mog_dom"/>
</dbReference>
<organism evidence="4 5">
    <name type="scientific">Leucobacter triazinivorans</name>
    <dbReference type="NCBI Taxonomy" id="1784719"/>
    <lineage>
        <taxon>Bacteria</taxon>
        <taxon>Bacillati</taxon>
        <taxon>Actinomycetota</taxon>
        <taxon>Actinomycetes</taxon>
        <taxon>Micrococcales</taxon>
        <taxon>Microbacteriaceae</taxon>
        <taxon>Leucobacter</taxon>
    </lineage>
</organism>
<dbReference type="Proteomes" id="UP000289260">
    <property type="component" value="Chromosome"/>
</dbReference>
<dbReference type="UniPathway" id="UPA00344"/>
<gene>
    <name evidence="4" type="ORF">EVS81_03160</name>
</gene>
<accession>A0A4P6KDI7</accession>
<evidence type="ECO:0000313" key="5">
    <source>
        <dbReference type="Proteomes" id="UP000289260"/>
    </source>
</evidence>
<dbReference type="EMBL" id="CP035806">
    <property type="protein sequence ID" value="QBE47948.1"/>
    <property type="molecule type" value="Genomic_DNA"/>
</dbReference>
<reference evidence="4 5" key="1">
    <citation type="submission" date="2019-02" db="EMBL/GenBank/DDBJ databases">
        <authorList>
            <person name="Sun L."/>
            <person name="Pan D."/>
            <person name="Wu X."/>
        </authorList>
    </citation>
    <scope>NUCLEOTIDE SEQUENCE [LARGE SCALE GENOMIC DNA]</scope>
    <source>
        <strain evidence="4 5">JW-1</strain>
    </source>
</reference>
<dbReference type="SMART" id="SM00852">
    <property type="entry name" value="MoCF_biosynth"/>
    <property type="match status" value="1"/>
</dbReference>
<evidence type="ECO:0000256" key="2">
    <source>
        <dbReference type="ARBA" id="ARBA00023150"/>
    </source>
</evidence>
<feature type="domain" description="MoaB/Mog" evidence="3">
    <location>
        <begin position="9"/>
        <end position="151"/>
    </location>
</feature>
<dbReference type="KEGG" id="ltr:EVS81_03160"/>
<dbReference type="InterPro" id="IPR008284">
    <property type="entry name" value="MoCF_biosynth_CS"/>
</dbReference>
<dbReference type="PROSITE" id="PS01078">
    <property type="entry name" value="MOCF_BIOSYNTHESIS_1"/>
    <property type="match status" value="1"/>
</dbReference>
<dbReference type="SUPFAM" id="SSF53218">
    <property type="entry name" value="Molybdenum cofactor biosynthesis proteins"/>
    <property type="match status" value="1"/>
</dbReference>
<comment type="pathway">
    <text evidence="1">Cofactor biosynthesis; molybdopterin biosynthesis.</text>
</comment>
<dbReference type="InterPro" id="IPR051920">
    <property type="entry name" value="MPT_Adenylyltrnsfr/MoaC-Rel"/>
</dbReference>
<dbReference type="AlphaFoldDB" id="A0A4P6KDI7"/>
<evidence type="ECO:0000256" key="1">
    <source>
        <dbReference type="ARBA" id="ARBA00005046"/>
    </source>
</evidence>
<dbReference type="PANTHER" id="PTHR43764:SF1">
    <property type="entry name" value="MOLYBDOPTERIN MOLYBDOTRANSFERASE"/>
    <property type="match status" value="1"/>
</dbReference>
<keyword evidence="5" id="KW-1185">Reference proteome</keyword>
<dbReference type="OrthoDB" id="9794429at2"/>
<dbReference type="CDD" id="cd00886">
    <property type="entry name" value="MogA_MoaB"/>
    <property type="match status" value="1"/>
</dbReference>
<proteinExistence type="predicted"/>
<dbReference type="Pfam" id="PF00994">
    <property type="entry name" value="MoCF_biosynth"/>
    <property type="match status" value="1"/>
</dbReference>
<keyword evidence="2" id="KW-0501">Molybdenum cofactor biosynthesis</keyword>
<dbReference type="Gene3D" id="3.40.980.10">
    <property type="entry name" value="MoaB/Mog-like domain"/>
    <property type="match status" value="1"/>
</dbReference>
<evidence type="ECO:0000313" key="4">
    <source>
        <dbReference type="EMBL" id="QBE47948.1"/>
    </source>
</evidence>
<sequence>MVARVRRAIVVVVSTRAAAGTTRDLTGPVIAAWLAQRGFVADEPVVVPDGGAVTDALGAALAAAPDVIVTTGGTGVSPDDRTPEQVAPLLDVQLPGLIEEIRRRGAQTVPTALLTRGVAGFIGDAFVITLPGSPGGVRDGLDVLDPVLEHVLAQRSGSAAGAHRER</sequence>